<name>A0A031K8G2_9SPHN</name>
<organism evidence="3 4">
    <name type="scientific">Novosphingobium resinovorum</name>
    <dbReference type="NCBI Taxonomy" id="158500"/>
    <lineage>
        <taxon>Bacteria</taxon>
        <taxon>Pseudomonadati</taxon>
        <taxon>Pseudomonadota</taxon>
        <taxon>Alphaproteobacteria</taxon>
        <taxon>Sphingomonadales</taxon>
        <taxon>Sphingomonadaceae</taxon>
        <taxon>Novosphingobium</taxon>
    </lineage>
</organism>
<evidence type="ECO:0000313" key="5">
    <source>
        <dbReference type="Proteomes" id="UP000094626"/>
    </source>
</evidence>
<evidence type="ECO:0000313" key="3">
    <source>
        <dbReference type="EMBL" id="EZP84877.1"/>
    </source>
</evidence>
<accession>A0A031K8G2</accession>
<evidence type="ECO:0000313" key="2">
    <source>
        <dbReference type="EMBL" id="AOR75875.1"/>
    </source>
</evidence>
<keyword evidence="5" id="KW-1185">Reference proteome</keyword>
<dbReference type="PATRIC" id="fig|158500.4.peg.655"/>
<reference evidence="5" key="3">
    <citation type="journal article" date="2017" name="J. Biotechnol.">
        <title>Complete genome sequence of Novosphingobium resinovorum SA1, a versatile xenobiotic-degrading bacterium capable of utilizing sulfanilic acid.</title>
        <authorList>
            <person name="Hegedus B."/>
            <person name="Kos P.B."/>
            <person name="Balint B."/>
            <person name="Maroti G."/>
            <person name="Gan H.M."/>
            <person name="Perei K."/>
            <person name="Rakhely G."/>
        </authorList>
    </citation>
    <scope>NUCLEOTIDE SEQUENCE [LARGE SCALE GENOMIC DNA]</scope>
    <source>
        <strain evidence="5">SA1</strain>
    </source>
</reference>
<dbReference type="EMBL" id="CP017075">
    <property type="protein sequence ID" value="AOR75875.1"/>
    <property type="molecule type" value="Genomic_DNA"/>
</dbReference>
<proteinExistence type="predicted"/>
<dbReference type="AlphaFoldDB" id="A0A031K8G2"/>
<dbReference type="RefSeq" id="WP_036522972.1">
    <property type="nucleotide sequence ID" value="NZ_CP017075.1"/>
</dbReference>
<dbReference type="Proteomes" id="UP000094626">
    <property type="component" value="Chromosome"/>
</dbReference>
<evidence type="ECO:0000256" key="1">
    <source>
        <dbReference type="SAM" id="Phobius"/>
    </source>
</evidence>
<reference evidence="2" key="2">
    <citation type="submission" date="2016-08" db="EMBL/GenBank/DDBJ databases">
        <authorList>
            <person name="Seilhamer J.J."/>
        </authorList>
    </citation>
    <scope>NUCLEOTIDE SEQUENCE [LARGE SCALE GENOMIC DNA]</scope>
    <source>
        <strain evidence="2">SA1</strain>
    </source>
</reference>
<sequence length="174" mass="19565">MSAFTTEYRYPDYLHANRLYLLRQWLTLRSALFLLALFVTVSALNVGAYAGSLLSRIGASALHSLAYFVGAGVLLAIGFFYSLPRTALTHWQKNDLAGNAASYRMQGDGFTVASPSVDLSLNWKDFRWWTEDDRLLLAKPEAGCTMIWLPKDQVGNDILDSFREGFGRCQVKRI</sequence>
<evidence type="ECO:0008006" key="6">
    <source>
        <dbReference type="Google" id="ProtNLM"/>
    </source>
</evidence>
<feature type="transmembrane region" description="Helical" evidence="1">
    <location>
        <begin position="64"/>
        <end position="83"/>
    </location>
</feature>
<dbReference type="Proteomes" id="UP000024329">
    <property type="component" value="Unassembled WGS sequence"/>
</dbReference>
<keyword evidence="1" id="KW-0812">Transmembrane</keyword>
<dbReference type="EMBL" id="JFYZ01000001">
    <property type="protein sequence ID" value="EZP84877.1"/>
    <property type="molecule type" value="Genomic_DNA"/>
</dbReference>
<evidence type="ECO:0000313" key="4">
    <source>
        <dbReference type="Proteomes" id="UP000024329"/>
    </source>
</evidence>
<feature type="transmembrane region" description="Helical" evidence="1">
    <location>
        <begin position="31"/>
        <end position="52"/>
    </location>
</feature>
<reference evidence="3 4" key="1">
    <citation type="submission" date="2014-03" db="EMBL/GenBank/DDBJ databases">
        <title>Whole genome sequence of Novosphingobium resinovorum KF1.</title>
        <authorList>
            <person name="Gan H.M."/>
            <person name="Gan H.Y."/>
            <person name="Chew T.H."/>
            <person name="Savka M.A."/>
        </authorList>
    </citation>
    <scope>NUCLEOTIDE SEQUENCE [LARGE SCALE GENOMIC DNA]</scope>
    <source>
        <strain evidence="3 4">KF1</strain>
    </source>
</reference>
<dbReference type="KEGG" id="nre:BES08_03250"/>
<dbReference type="STRING" id="158500.BES08_03250"/>
<keyword evidence="1" id="KW-0472">Membrane</keyword>
<keyword evidence="1" id="KW-1133">Transmembrane helix</keyword>
<protein>
    <recommendedName>
        <fullName evidence="6">YcxB-like protein domain-containing protein</fullName>
    </recommendedName>
</protein>
<gene>
    <name evidence="2" type="ORF">BES08_03250</name>
    <name evidence="3" type="ORF">BV97_00639</name>
</gene>